<protein>
    <submittedName>
        <fullName evidence="2">Uncharacterized protein</fullName>
    </submittedName>
</protein>
<proteinExistence type="predicted"/>
<dbReference type="RefSeq" id="WP_264224627.1">
    <property type="nucleotide sequence ID" value="NZ_CP107716.1"/>
</dbReference>
<accession>A0ABY6IK66</accession>
<feature type="region of interest" description="Disordered" evidence="1">
    <location>
        <begin position="21"/>
        <end position="60"/>
    </location>
</feature>
<reference evidence="2" key="1">
    <citation type="submission" date="2022-10" db="EMBL/GenBank/DDBJ databases">
        <title>YIM 151497 complete genome.</title>
        <authorList>
            <person name="Chen X."/>
        </authorList>
    </citation>
    <scope>NUCLEOTIDE SEQUENCE</scope>
    <source>
        <strain evidence="2">YIM 151497</strain>
    </source>
</reference>
<evidence type="ECO:0000256" key="1">
    <source>
        <dbReference type="SAM" id="MobiDB-lite"/>
    </source>
</evidence>
<gene>
    <name evidence="2" type="ORF">OF122_12935</name>
</gene>
<evidence type="ECO:0000313" key="3">
    <source>
        <dbReference type="Proteomes" id="UP001163882"/>
    </source>
</evidence>
<dbReference type="EMBL" id="CP107716">
    <property type="protein sequence ID" value="UYQ70963.1"/>
    <property type="molecule type" value="Genomic_DNA"/>
</dbReference>
<dbReference type="Proteomes" id="UP001163882">
    <property type="component" value="Chromosome"/>
</dbReference>
<evidence type="ECO:0000313" key="2">
    <source>
        <dbReference type="EMBL" id="UYQ70963.1"/>
    </source>
</evidence>
<name>A0ABY6IK66_9HYPH</name>
<feature type="compositionally biased region" description="Low complexity" evidence="1">
    <location>
        <begin position="33"/>
        <end position="48"/>
    </location>
</feature>
<organism evidence="2 3">
    <name type="scientific">Pelagibacterium flavum</name>
    <dbReference type="NCBI Taxonomy" id="2984530"/>
    <lineage>
        <taxon>Bacteria</taxon>
        <taxon>Pseudomonadati</taxon>
        <taxon>Pseudomonadota</taxon>
        <taxon>Alphaproteobacteria</taxon>
        <taxon>Hyphomicrobiales</taxon>
        <taxon>Devosiaceae</taxon>
        <taxon>Pelagibacterium</taxon>
    </lineage>
</organism>
<sequence>MPIYKIGTPDGRTLRIEAPNEAEALRGAQEWGAQQQQAPAQPSAPTSQVGTPSAPTINVGGRQIPVSEYFSMSVAERDAIKNQIVDSGTHTVGTDSSPLDTFVQGATFGWGDEARGLVQGGIAALQGADFGDTYRRTVDESRALVDQERRQNPVGAFASEVAGAIPTGIAAGGQLAGRGASLLPRMGWGAAVGSGQGAVYGAGAADEDSRGSGALFGGATGGAVGAAIPAIAQGFRGLFQRTGAVMPEIDDLYRARDAAYNRVDQSGFRFTPQQVDDLFNDIYRRVGQEGIDAAPDGAHKAAVRMLERLNTRQGPMTLTQLDQLRQVIRRDVIDSGTKADGYFGRMMIDAIDDLIDSSGGSGVMGQARQAHQILRKSELLADALDRANLNAASSGSGGNIDNAIRQSIKRILLNKSQIRAFTEAERAAMRKIVEGNGSMQGFLRLVGKLSPSGNGLMAALGVGATAANPLMAIPVGAGMVARKLADRPTIGGAQALQQAVRTGTAGAPPLPLPPPGLLQRGTLPMAPLLGGRVGEAVSGGSW</sequence>
<keyword evidence="3" id="KW-1185">Reference proteome</keyword>